<dbReference type="InterPro" id="IPR032828">
    <property type="entry name" value="PolyA_RNA-bd"/>
</dbReference>
<evidence type="ECO:0000259" key="9">
    <source>
        <dbReference type="Pfam" id="PF01743"/>
    </source>
</evidence>
<evidence type="ECO:0000256" key="6">
    <source>
        <dbReference type="ARBA" id="ARBA00022741"/>
    </source>
</evidence>
<dbReference type="OrthoDB" id="9805698at2"/>
<keyword evidence="12" id="KW-1185">Reference proteome</keyword>
<dbReference type="GO" id="GO:0000166">
    <property type="term" value="F:nucleotide binding"/>
    <property type="evidence" value="ECO:0007669"/>
    <property type="project" value="UniProtKB-KW"/>
</dbReference>
<evidence type="ECO:0000313" key="11">
    <source>
        <dbReference type="EMBL" id="SDY10996.1"/>
    </source>
</evidence>
<dbReference type="CDD" id="cd05398">
    <property type="entry name" value="NT_ClassII-CCAase"/>
    <property type="match status" value="1"/>
</dbReference>
<keyword evidence="6" id="KW-0547">Nucleotide-binding</keyword>
<dbReference type="GO" id="GO:0016779">
    <property type="term" value="F:nucleotidyltransferase activity"/>
    <property type="evidence" value="ECO:0007669"/>
    <property type="project" value="UniProtKB-KW"/>
</dbReference>
<feature type="domain" description="Poly A polymerase head" evidence="9">
    <location>
        <begin position="20"/>
        <end position="140"/>
    </location>
</feature>
<protein>
    <submittedName>
        <fullName evidence="11">tRNA nucleotidyltransferase (CCA-adding enzyme)</fullName>
    </submittedName>
</protein>
<reference evidence="12" key="1">
    <citation type="submission" date="2016-10" db="EMBL/GenBank/DDBJ databases">
        <authorList>
            <person name="Varghese N."/>
            <person name="Submissions S."/>
        </authorList>
    </citation>
    <scope>NUCLEOTIDE SEQUENCE [LARGE SCALE GENOMIC DNA]</scope>
    <source>
        <strain evidence="12">VPI 5359</strain>
    </source>
</reference>
<evidence type="ECO:0000256" key="4">
    <source>
        <dbReference type="ARBA" id="ARBA00022695"/>
    </source>
</evidence>
<accession>A0A1H3H674</accession>
<dbReference type="PANTHER" id="PTHR46173:SF1">
    <property type="entry name" value="CCA TRNA NUCLEOTIDYLTRANSFERASE 1, MITOCHONDRIAL"/>
    <property type="match status" value="1"/>
</dbReference>
<evidence type="ECO:0000256" key="3">
    <source>
        <dbReference type="ARBA" id="ARBA00022694"/>
    </source>
</evidence>
<dbReference type="GO" id="GO:0046872">
    <property type="term" value="F:metal ion binding"/>
    <property type="evidence" value="ECO:0007669"/>
    <property type="project" value="UniProtKB-KW"/>
</dbReference>
<dbReference type="Gene3D" id="1.10.3090.10">
    <property type="entry name" value="cca-adding enzyme, domain 2"/>
    <property type="match status" value="1"/>
</dbReference>
<dbReference type="SUPFAM" id="SSF81301">
    <property type="entry name" value="Nucleotidyltransferase"/>
    <property type="match status" value="1"/>
</dbReference>
<keyword evidence="5" id="KW-0479">Metal-binding</keyword>
<dbReference type="PANTHER" id="PTHR46173">
    <property type="entry name" value="CCA TRNA NUCLEOTIDYLTRANSFERASE 1, MITOCHONDRIAL"/>
    <property type="match status" value="1"/>
</dbReference>
<comment type="similarity">
    <text evidence="8">Belongs to the tRNA nucleotidyltransferase/poly(A) polymerase family.</text>
</comment>
<name>A0A1H3H674_EUBBA</name>
<evidence type="ECO:0000313" key="12">
    <source>
        <dbReference type="Proteomes" id="UP000199652"/>
    </source>
</evidence>
<dbReference type="GO" id="GO:0000049">
    <property type="term" value="F:tRNA binding"/>
    <property type="evidence" value="ECO:0007669"/>
    <property type="project" value="TreeGrafter"/>
</dbReference>
<feature type="domain" description="tRNA nucleotidyltransferase/poly(A) polymerase RNA and SrmB- binding" evidence="10">
    <location>
        <begin position="168"/>
        <end position="223"/>
    </location>
</feature>
<evidence type="ECO:0000259" key="10">
    <source>
        <dbReference type="Pfam" id="PF12627"/>
    </source>
</evidence>
<dbReference type="Gene3D" id="3.30.460.10">
    <property type="entry name" value="Beta Polymerase, domain 2"/>
    <property type="match status" value="1"/>
</dbReference>
<dbReference type="STRING" id="1528.SAMN04488579_11671"/>
<dbReference type="Pfam" id="PF01743">
    <property type="entry name" value="PolyA_pol"/>
    <property type="match status" value="1"/>
</dbReference>
<gene>
    <name evidence="11" type="ORF">SAMN04488579_11671</name>
</gene>
<organism evidence="11 12">
    <name type="scientific">Eubacterium barkeri</name>
    <name type="common">Clostridium barkeri</name>
    <dbReference type="NCBI Taxonomy" id="1528"/>
    <lineage>
        <taxon>Bacteria</taxon>
        <taxon>Bacillati</taxon>
        <taxon>Bacillota</taxon>
        <taxon>Clostridia</taxon>
        <taxon>Eubacteriales</taxon>
        <taxon>Eubacteriaceae</taxon>
        <taxon>Eubacterium</taxon>
    </lineage>
</organism>
<keyword evidence="3" id="KW-0819">tRNA processing</keyword>
<evidence type="ECO:0000256" key="2">
    <source>
        <dbReference type="ARBA" id="ARBA00022679"/>
    </source>
</evidence>
<keyword evidence="7" id="KW-0460">Magnesium</keyword>
<keyword evidence="8" id="KW-0694">RNA-binding</keyword>
<dbReference type="InterPro" id="IPR002646">
    <property type="entry name" value="PolA_pol_head_dom"/>
</dbReference>
<keyword evidence="2 8" id="KW-0808">Transferase</keyword>
<dbReference type="AlphaFoldDB" id="A0A1H3H674"/>
<sequence>MIKDALKQLFEVFYARGRQLYIVGGAVRDCLLGIPPGDIDLTTDALPEEMEVWFPHTINKGKRFGTIGVVLEGEVYEITTFRRDTAYQDGRHPVAVAFTDDIREDVIRRDFTINALVVDGQGVLYDYVGGLEDLEKGILRCIGNPDDRFQEDQLRKWRAIRLAAEKAMEIAAPTREAIHANPAIDGVSMERLREEFDRILLAEKVTWGGYLLVRTDLMTTLLRRTIPAFTKRQRDYHLIESFEIMAYVPRDLVMRLTILAVPMTPVERLEFFSCMRYPKAIMARVIALSRHFFVKSGDMVAFKGAIADIGVADFDRLLCLQQGQAQWENNPKWMGEAAENRAAFEVIKARGDALVRADLAVKGEDIKALGYEGSAIARALDTALKWVYRHPEKNTKADLMVYLEEDKSGKAHITQDHRGFTEEI</sequence>
<comment type="cofactor">
    <cofactor evidence="1">
        <name>Mg(2+)</name>
        <dbReference type="ChEBI" id="CHEBI:18420"/>
    </cofactor>
</comment>
<proteinExistence type="inferred from homology"/>
<dbReference type="RefSeq" id="WP_090245978.1">
    <property type="nucleotide sequence ID" value="NZ_FNOU01000016.1"/>
</dbReference>
<dbReference type="SUPFAM" id="SSF81891">
    <property type="entry name" value="Poly A polymerase C-terminal region-like"/>
    <property type="match status" value="1"/>
</dbReference>
<dbReference type="GO" id="GO:0008033">
    <property type="term" value="P:tRNA processing"/>
    <property type="evidence" value="ECO:0007669"/>
    <property type="project" value="UniProtKB-KW"/>
</dbReference>
<evidence type="ECO:0000256" key="7">
    <source>
        <dbReference type="ARBA" id="ARBA00022842"/>
    </source>
</evidence>
<evidence type="ECO:0000256" key="5">
    <source>
        <dbReference type="ARBA" id="ARBA00022723"/>
    </source>
</evidence>
<evidence type="ECO:0000256" key="1">
    <source>
        <dbReference type="ARBA" id="ARBA00001946"/>
    </source>
</evidence>
<dbReference type="InterPro" id="IPR050264">
    <property type="entry name" value="Bact_CCA-adding_enz_type3_sf"/>
</dbReference>
<dbReference type="Proteomes" id="UP000199652">
    <property type="component" value="Unassembled WGS sequence"/>
</dbReference>
<dbReference type="Pfam" id="PF12627">
    <property type="entry name" value="PolyA_pol_RNAbd"/>
    <property type="match status" value="1"/>
</dbReference>
<evidence type="ECO:0000256" key="8">
    <source>
        <dbReference type="RuleBase" id="RU003953"/>
    </source>
</evidence>
<dbReference type="EMBL" id="FNOU01000016">
    <property type="protein sequence ID" value="SDY10996.1"/>
    <property type="molecule type" value="Genomic_DNA"/>
</dbReference>
<dbReference type="InterPro" id="IPR043519">
    <property type="entry name" value="NT_sf"/>
</dbReference>
<keyword evidence="4" id="KW-0548">Nucleotidyltransferase</keyword>